<dbReference type="GO" id="GO:0005730">
    <property type="term" value="C:nucleolus"/>
    <property type="evidence" value="ECO:0007669"/>
    <property type="project" value="UniProtKB-SubCell"/>
</dbReference>
<dbReference type="PANTHER" id="PTHR47959">
    <property type="entry name" value="ATP-DEPENDENT RNA HELICASE RHLE-RELATED"/>
    <property type="match status" value="1"/>
</dbReference>
<dbReference type="SUPFAM" id="SSF52540">
    <property type="entry name" value="P-loop containing nucleoside triphosphate hydrolases"/>
    <property type="match status" value="1"/>
</dbReference>
<dbReference type="InterPro" id="IPR014001">
    <property type="entry name" value="Helicase_ATP-bd"/>
</dbReference>
<dbReference type="EC" id="3.6.4.13" evidence="2"/>
<keyword evidence="4" id="KW-0378">Hydrolase</keyword>
<name>A0A8D2LX71_VARKO</name>
<feature type="short sequence motif" description="Q motif" evidence="13">
    <location>
        <begin position="177"/>
        <end position="205"/>
    </location>
</feature>
<feature type="region of interest" description="Disordered" evidence="14">
    <location>
        <begin position="51"/>
        <end position="110"/>
    </location>
</feature>
<dbReference type="GO" id="GO:0005829">
    <property type="term" value="C:cytosol"/>
    <property type="evidence" value="ECO:0007669"/>
    <property type="project" value="TreeGrafter"/>
</dbReference>
<keyword evidence="7" id="KW-0694">RNA-binding</keyword>
<comment type="catalytic activity">
    <reaction evidence="11">
        <text>ATP + H2O = ADP + phosphate + H(+)</text>
        <dbReference type="Rhea" id="RHEA:13065"/>
        <dbReference type="ChEBI" id="CHEBI:15377"/>
        <dbReference type="ChEBI" id="CHEBI:15378"/>
        <dbReference type="ChEBI" id="CHEBI:30616"/>
        <dbReference type="ChEBI" id="CHEBI:43474"/>
        <dbReference type="ChEBI" id="CHEBI:456216"/>
        <dbReference type="EC" id="3.6.4.13"/>
    </reaction>
</comment>
<dbReference type="Ensembl" id="ENSVKKT00000028788.1">
    <property type="protein sequence ID" value="ENSVKKP00000028113.1"/>
    <property type="gene ID" value="ENSVKKG00000018220.1"/>
</dbReference>
<dbReference type="CDD" id="cd17957">
    <property type="entry name" value="DEADc_DDX52"/>
    <property type="match status" value="1"/>
</dbReference>
<dbReference type="KEGG" id="vko:123023583"/>
<dbReference type="FunFam" id="3.40.50.300:FF:000759">
    <property type="entry name" value="probable ATP-dependent RNA helicase DDX52"/>
    <property type="match status" value="1"/>
</dbReference>
<evidence type="ECO:0000256" key="9">
    <source>
        <dbReference type="ARBA" id="ARBA00024355"/>
    </source>
</evidence>
<accession>A0A8D2LX71</accession>
<feature type="region of interest" description="Disordered" evidence="14">
    <location>
        <begin position="586"/>
        <end position="631"/>
    </location>
</feature>
<comment type="subcellular location">
    <subcellularLocation>
        <location evidence="1">Nucleus</location>
        <location evidence="1">Nucleolus</location>
    </subcellularLocation>
</comment>
<reference evidence="18" key="2">
    <citation type="submission" date="2025-09" db="UniProtKB">
        <authorList>
            <consortium name="Ensembl"/>
        </authorList>
    </citation>
    <scope>IDENTIFICATION</scope>
</reference>
<dbReference type="GO" id="GO:0016787">
    <property type="term" value="F:hydrolase activity"/>
    <property type="evidence" value="ECO:0007669"/>
    <property type="project" value="UniProtKB-KW"/>
</dbReference>
<feature type="domain" description="Helicase C-terminal" evidence="16">
    <location>
        <begin position="397"/>
        <end position="558"/>
    </location>
</feature>
<dbReference type="OrthoDB" id="360161at2759"/>
<dbReference type="AlphaFoldDB" id="A0A8D2LX71"/>
<evidence type="ECO:0000256" key="10">
    <source>
        <dbReference type="ARBA" id="ARBA00044533"/>
    </source>
</evidence>
<dbReference type="PROSITE" id="PS51195">
    <property type="entry name" value="Q_MOTIF"/>
    <property type="match status" value="1"/>
</dbReference>
<evidence type="ECO:0000256" key="11">
    <source>
        <dbReference type="ARBA" id="ARBA00047984"/>
    </source>
</evidence>
<evidence type="ECO:0000256" key="3">
    <source>
        <dbReference type="ARBA" id="ARBA00022741"/>
    </source>
</evidence>
<dbReference type="Pfam" id="PF00270">
    <property type="entry name" value="DEAD"/>
    <property type="match status" value="1"/>
</dbReference>
<dbReference type="InterPro" id="IPR001650">
    <property type="entry name" value="Helicase_C-like"/>
</dbReference>
<dbReference type="InterPro" id="IPR044764">
    <property type="entry name" value="DDX52/Rok1_DEADc"/>
</dbReference>
<keyword evidence="6" id="KW-0067">ATP-binding</keyword>
<evidence type="ECO:0000256" key="6">
    <source>
        <dbReference type="ARBA" id="ARBA00022840"/>
    </source>
</evidence>
<feature type="domain" description="Helicase ATP-binding" evidence="15">
    <location>
        <begin position="208"/>
        <end position="386"/>
    </location>
</feature>
<feature type="compositionally biased region" description="Polar residues" evidence="14">
    <location>
        <begin position="622"/>
        <end position="631"/>
    </location>
</feature>
<evidence type="ECO:0000259" key="16">
    <source>
        <dbReference type="PROSITE" id="PS51194"/>
    </source>
</evidence>
<gene>
    <name evidence="18" type="primary">DDX52</name>
</gene>
<dbReference type="Pfam" id="PF00271">
    <property type="entry name" value="Helicase_C"/>
    <property type="match status" value="1"/>
</dbReference>
<comment type="similarity">
    <text evidence="9">Belongs to the DEAD box helicase family. DDX52/ROK1 subfamily.</text>
</comment>
<sequence>MDSHELFRRLGAGARFDVKRFRRDAERFKVIRTKDKDTDLSEILGNLDIFAKKQPPGANESSKSHAEAQDETEKSTVVVKAKAVKKRKVDQQSAEGRKKKKKAQEVDPVIPGTDHDGILWMSALEAKLNVPKNKREKEPTIEKLKQARQQEINHYRNKHKIYIQGTDLPEPIATFEQLREEYKIHPKIMQNIEAAGFQTPTPIQLQAIPVMLHGRELLACAPTGSGKTLAFCIPILTHLKQPMNKGFRALIVSPTRELASQTHRELVKLSEGTGFRIHMIHKAAEAAKKFTKKSSQKFDVLVTTPNRLIYLLKQDPPAVDLTRVEWLVVDESDKLFEDGKRGFREQLATIFLACSSHLVRRAMFSATFAHDVEQWCKLHLDNIISISVGARNAAAETVDQELLFVGSEMGKLLAMRDLVKKGFTPPVLVFVQSIERAKELFHELIYEGINVDVIHADRTQQQRDSIVHNFRAGKIWVLICTALLARGIDFKGVNMVINFDFPSSAVEYIHRIGRTGRAGHTGKAVTFFTEDDKPLLRSIANVIQRAGCPVPDYIRHFRKLQSKQKKKLIKKPLEREHILTDPQYLQRKAKRKKMIAQKKVKKHSRDAKISNAQAQRRRQKNDSAPLNNQSE</sequence>
<evidence type="ECO:0000256" key="14">
    <source>
        <dbReference type="SAM" id="MobiDB-lite"/>
    </source>
</evidence>
<dbReference type="CTD" id="11056"/>
<dbReference type="InterPro" id="IPR014014">
    <property type="entry name" value="RNA_helicase_DEAD_Q_motif"/>
</dbReference>
<evidence type="ECO:0000256" key="8">
    <source>
        <dbReference type="ARBA" id="ARBA00023242"/>
    </source>
</evidence>
<reference evidence="18" key="1">
    <citation type="submission" date="2025-08" db="UniProtKB">
        <authorList>
            <consortium name="Ensembl"/>
        </authorList>
    </citation>
    <scope>IDENTIFICATION</scope>
</reference>
<dbReference type="GO" id="GO:0003724">
    <property type="term" value="F:RNA helicase activity"/>
    <property type="evidence" value="ECO:0007669"/>
    <property type="project" value="UniProtKB-EC"/>
</dbReference>
<dbReference type="SMART" id="SM00490">
    <property type="entry name" value="HELICc"/>
    <property type="match status" value="1"/>
</dbReference>
<evidence type="ECO:0000256" key="7">
    <source>
        <dbReference type="ARBA" id="ARBA00022884"/>
    </source>
</evidence>
<dbReference type="GO" id="GO:0030490">
    <property type="term" value="P:maturation of SSU-rRNA"/>
    <property type="evidence" value="ECO:0007669"/>
    <property type="project" value="InterPro"/>
</dbReference>
<keyword evidence="3" id="KW-0547">Nucleotide-binding</keyword>
<dbReference type="FunFam" id="3.40.50.300:FF:000906">
    <property type="entry name" value="Probable ATP-dependent RNA helicase DDX52"/>
    <property type="match status" value="1"/>
</dbReference>
<feature type="domain" description="DEAD-box RNA helicase Q" evidence="17">
    <location>
        <begin position="177"/>
        <end position="205"/>
    </location>
</feature>
<keyword evidence="19" id="KW-1185">Reference proteome</keyword>
<evidence type="ECO:0000256" key="5">
    <source>
        <dbReference type="ARBA" id="ARBA00022806"/>
    </source>
</evidence>
<protein>
    <recommendedName>
        <fullName evidence="10">Probable ATP-dependent RNA helicase DDX52</fullName>
        <ecNumber evidence="2">3.6.4.13</ecNumber>
    </recommendedName>
    <alternativeName>
        <fullName evidence="12">DEAD box protein 52</fullName>
    </alternativeName>
</protein>
<dbReference type="GeneID" id="123023583"/>
<evidence type="ECO:0000313" key="18">
    <source>
        <dbReference type="Ensembl" id="ENSVKKP00000028113.1"/>
    </source>
</evidence>
<dbReference type="OMA" id="EMAHSIM"/>
<dbReference type="PROSITE" id="PS51194">
    <property type="entry name" value="HELICASE_CTER"/>
    <property type="match status" value="1"/>
</dbReference>
<evidence type="ECO:0000256" key="1">
    <source>
        <dbReference type="ARBA" id="ARBA00004604"/>
    </source>
</evidence>
<dbReference type="PANTHER" id="PTHR47959:SF15">
    <property type="entry name" value="RNA HELICASE"/>
    <property type="match status" value="1"/>
</dbReference>
<dbReference type="SMART" id="SM00487">
    <property type="entry name" value="DEXDc"/>
    <property type="match status" value="1"/>
</dbReference>
<feature type="compositionally biased region" description="Basic and acidic residues" evidence="14">
    <location>
        <begin position="62"/>
        <end position="74"/>
    </location>
</feature>
<dbReference type="PROSITE" id="PS51192">
    <property type="entry name" value="HELICASE_ATP_BIND_1"/>
    <property type="match status" value="1"/>
</dbReference>
<proteinExistence type="inferred from homology"/>
<dbReference type="Gene3D" id="3.40.50.300">
    <property type="entry name" value="P-loop containing nucleotide triphosphate hydrolases"/>
    <property type="match status" value="2"/>
</dbReference>
<evidence type="ECO:0000256" key="4">
    <source>
        <dbReference type="ARBA" id="ARBA00022801"/>
    </source>
</evidence>
<evidence type="ECO:0000259" key="15">
    <source>
        <dbReference type="PROSITE" id="PS51192"/>
    </source>
</evidence>
<dbReference type="GO" id="GO:0003723">
    <property type="term" value="F:RNA binding"/>
    <property type="evidence" value="ECO:0007669"/>
    <property type="project" value="UniProtKB-KW"/>
</dbReference>
<evidence type="ECO:0000259" key="17">
    <source>
        <dbReference type="PROSITE" id="PS51195"/>
    </source>
</evidence>
<dbReference type="CDD" id="cd18787">
    <property type="entry name" value="SF2_C_DEAD"/>
    <property type="match status" value="1"/>
</dbReference>
<dbReference type="RefSeq" id="XP_044286367.1">
    <property type="nucleotide sequence ID" value="XM_044430432.1"/>
</dbReference>
<feature type="compositionally biased region" description="Basic residues" evidence="14">
    <location>
        <begin position="587"/>
        <end position="605"/>
    </location>
</feature>
<dbReference type="InterPro" id="IPR050079">
    <property type="entry name" value="DEAD_box_RNA_helicase"/>
</dbReference>
<dbReference type="GO" id="GO:0005524">
    <property type="term" value="F:ATP binding"/>
    <property type="evidence" value="ECO:0007669"/>
    <property type="project" value="UniProtKB-KW"/>
</dbReference>
<evidence type="ECO:0000256" key="12">
    <source>
        <dbReference type="ARBA" id="ARBA00075556"/>
    </source>
</evidence>
<keyword evidence="8" id="KW-0539">Nucleus</keyword>
<dbReference type="InterPro" id="IPR011545">
    <property type="entry name" value="DEAD/DEAH_box_helicase_dom"/>
</dbReference>
<evidence type="ECO:0000256" key="13">
    <source>
        <dbReference type="PROSITE-ProRule" id="PRU00552"/>
    </source>
</evidence>
<keyword evidence="5" id="KW-0347">Helicase</keyword>
<dbReference type="InterPro" id="IPR027417">
    <property type="entry name" value="P-loop_NTPase"/>
</dbReference>
<organism evidence="18 19">
    <name type="scientific">Varanus komodoensis</name>
    <name type="common">Komodo dragon</name>
    <dbReference type="NCBI Taxonomy" id="61221"/>
    <lineage>
        <taxon>Eukaryota</taxon>
        <taxon>Metazoa</taxon>
        <taxon>Chordata</taxon>
        <taxon>Craniata</taxon>
        <taxon>Vertebrata</taxon>
        <taxon>Euteleostomi</taxon>
        <taxon>Lepidosauria</taxon>
        <taxon>Squamata</taxon>
        <taxon>Bifurcata</taxon>
        <taxon>Unidentata</taxon>
        <taxon>Episquamata</taxon>
        <taxon>Toxicofera</taxon>
        <taxon>Anguimorpha</taxon>
        <taxon>Paleoanguimorpha</taxon>
        <taxon>Varanoidea</taxon>
        <taxon>Varanidae</taxon>
        <taxon>Varanus</taxon>
    </lineage>
</organism>
<evidence type="ECO:0000256" key="2">
    <source>
        <dbReference type="ARBA" id="ARBA00012552"/>
    </source>
</evidence>
<dbReference type="Proteomes" id="UP000694545">
    <property type="component" value="Unplaced"/>
</dbReference>
<evidence type="ECO:0000313" key="19">
    <source>
        <dbReference type="Proteomes" id="UP000694545"/>
    </source>
</evidence>